<reference evidence="1 2" key="1">
    <citation type="submission" date="2019-02" db="EMBL/GenBank/DDBJ databases">
        <title>Deep-cultivation of Planctomycetes and their phenomic and genomic characterization uncovers novel biology.</title>
        <authorList>
            <person name="Wiegand S."/>
            <person name="Jogler M."/>
            <person name="Boedeker C."/>
            <person name="Pinto D."/>
            <person name="Vollmers J."/>
            <person name="Rivas-Marin E."/>
            <person name="Kohn T."/>
            <person name="Peeters S.H."/>
            <person name="Heuer A."/>
            <person name="Rast P."/>
            <person name="Oberbeckmann S."/>
            <person name="Bunk B."/>
            <person name="Jeske O."/>
            <person name="Meyerdierks A."/>
            <person name="Storesund J.E."/>
            <person name="Kallscheuer N."/>
            <person name="Luecker S."/>
            <person name="Lage O.M."/>
            <person name="Pohl T."/>
            <person name="Merkel B.J."/>
            <person name="Hornburger P."/>
            <person name="Mueller R.-W."/>
            <person name="Bruemmer F."/>
            <person name="Labrenz M."/>
            <person name="Spormann A.M."/>
            <person name="Op Den Camp H."/>
            <person name="Overmann J."/>
            <person name="Amann R."/>
            <person name="Jetten M.S.M."/>
            <person name="Mascher T."/>
            <person name="Medema M.H."/>
            <person name="Devos D.P."/>
            <person name="Kaster A.-K."/>
            <person name="Ovreas L."/>
            <person name="Rohde M."/>
            <person name="Galperin M.Y."/>
            <person name="Jogler C."/>
        </authorList>
    </citation>
    <scope>NUCLEOTIDE SEQUENCE [LARGE SCALE GENOMIC DNA]</scope>
    <source>
        <strain evidence="1 2">CA13</strain>
    </source>
</reference>
<evidence type="ECO:0000313" key="2">
    <source>
        <dbReference type="Proteomes" id="UP000315010"/>
    </source>
</evidence>
<accession>A0A5C5Z1E1</accession>
<gene>
    <name evidence="1" type="ORF">CA13_25770</name>
</gene>
<comment type="caution">
    <text evidence="1">The sequence shown here is derived from an EMBL/GenBank/DDBJ whole genome shotgun (WGS) entry which is preliminary data.</text>
</comment>
<dbReference type="RefSeq" id="WP_146396794.1">
    <property type="nucleotide sequence ID" value="NZ_SJPJ01000001.1"/>
</dbReference>
<proteinExistence type="predicted"/>
<sequence length="152" mass="16628">MNRSIPFVALLFLAVLTGTQLDALTRGQVSELRSSGNDSAVEVDKGVPAEALKTEEGMALVQRLRMLRLSESKLGKAHPSVKSIQAEISAVLKQIKSLAPTAEESAGQSRPQKEIMAMSERELRELVLRMAARIEALDARVVVLERHLSSLR</sequence>
<keyword evidence="2" id="KW-1185">Reference proteome</keyword>
<dbReference type="OrthoDB" id="286590at2"/>
<organism evidence="1 2">
    <name type="scientific">Novipirellula herctigrandis</name>
    <dbReference type="NCBI Taxonomy" id="2527986"/>
    <lineage>
        <taxon>Bacteria</taxon>
        <taxon>Pseudomonadati</taxon>
        <taxon>Planctomycetota</taxon>
        <taxon>Planctomycetia</taxon>
        <taxon>Pirellulales</taxon>
        <taxon>Pirellulaceae</taxon>
        <taxon>Novipirellula</taxon>
    </lineage>
</organism>
<evidence type="ECO:0000313" key="1">
    <source>
        <dbReference type="EMBL" id="TWT81129.1"/>
    </source>
</evidence>
<dbReference type="AlphaFoldDB" id="A0A5C5Z1E1"/>
<dbReference type="EMBL" id="SJPJ01000001">
    <property type="protein sequence ID" value="TWT81129.1"/>
    <property type="molecule type" value="Genomic_DNA"/>
</dbReference>
<protein>
    <submittedName>
        <fullName evidence="1">Uncharacterized protein</fullName>
    </submittedName>
</protein>
<dbReference type="Proteomes" id="UP000315010">
    <property type="component" value="Unassembled WGS sequence"/>
</dbReference>
<name>A0A5C5Z1E1_9BACT</name>